<accession>A0A1N7APW3</accession>
<protein>
    <submittedName>
        <fullName evidence="1">Uncharacterized protein</fullName>
    </submittedName>
</protein>
<evidence type="ECO:0000313" key="1">
    <source>
        <dbReference type="EMBL" id="MBN8251616.1"/>
    </source>
</evidence>
<evidence type="ECO:0000313" key="2">
    <source>
        <dbReference type="EMBL" id="MDW8518451.1"/>
    </source>
</evidence>
<dbReference type="EMBL" id="JAEMWV010000003">
    <property type="protein sequence ID" value="MBN8251616.1"/>
    <property type="molecule type" value="Genomic_DNA"/>
</dbReference>
<comment type="caution">
    <text evidence="1">The sequence shown here is derived from an EMBL/GenBank/DDBJ whole genome shotgun (WGS) entry which is preliminary data.</text>
</comment>
<reference evidence="2" key="3">
    <citation type="submission" date="2024-05" db="EMBL/GenBank/DDBJ databases">
        <title>Draft genomic sequences of Priestia flexa CCM isolated from the soil of an abandoned mine contaminated by free cyanide in the high Andean zone of Tacna, Peru.</title>
        <authorList>
            <person name="Caceda Quiroz C.J."/>
            <person name="Maraza Chooque G.J."/>
            <person name="Fora Quispe G.L."/>
            <person name="Carpio Mamani M."/>
        </authorList>
    </citation>
    <scope>NUCLEOTIDE SEQUENCE</scope>
    <source>
        <strain evidence="2">CCM</strain>
    </source>
</reference>
<reference evidence="1" key="1">
    <citation type="submission" date="2020-12" db="EMBL/GenBank/DDBJ databases">
        <title>PHA producing bacteria isolated from mangrove.</title>
        <authorList>
            <person name="Zheng W."/>
            <person name="Yu S."/>
            <person name="Huang Y."/>
        </authorList>
    </citation>
    <scope>NUCLEOTIDE SEQUENCE</scope>
    <source>
        <strain evidence="1">GN22-4</strain>
    </source>
</reference>
<name>A0A1N7APW3_9BACI</name>
<gene>
    <name evidence="1" type="ORF">JF537_08500</name>
    <name evidence="2" type="ORF">RIB56_20290</name>
</gene>
<dbReference type="Proteomes" id="UP001284771">
    <property type="component" value="Unassembled WGS sequence"/>
</dbReference>
<sequence>MKTQKPYNKLEQIVEKLKERGVRAEICRRVVQVTESVNNQSNSHSQHAFNR</sequence>
<reference evidence="4" key="2">
    <citation type="submission" date="2023-07" db="EMBL/GenBank/DDBJ databases">
        <title>Draft genomic sequences of Priestia flexa CCM isolated from the soil of an abandoned mine contaminated by free cyanide in the high Andean zone of Tacna, Peru.</title>
        <authorList>
            <person name="Caceda Quiroz C.J."/>
            <person name="Maraza Chooque G.J."/>
            <person name="Fora Quispe G.L."/>
            <person name="Carpio Mamani M."/>
        </authorList>
    </citation>
    <scope>NUCLEOTIDE SEQUENCE [LARGE SCALE GENOMIC DNA]</scope>
    <source>
        <strain evidence="4">CCM</strain>
    </source>
</reference>
<evidence type="ECO:0000313" key="4">
    <source>
        <dbReference type="Proteomes" id="UP001284771"/>
    </source>
</evidence>
<evidence type="ECO:0000313" key="3">
    <source>
        <dbReference type="Proteomes" id="UP000664578"/>
    </source>
</evidence>
<organism evidence="1 3">
    <name type="scientific">Priestia flexa</name>
    <dbReference type="NCBI Taxonomy" id="86664"/>
    <lineage>
        <taxon>Bacteria</taxon>
        <taxon>Bacillati</taxon>
        <taxon>Bacillota</taxon>
        <taxon>Bacilli</taxon>
        <taxon>Bacillales</taxon>
        <taxon>Bacillaceae</taxon>
        <taxon>Priestia</taxon>
    </lineage>
</organism>
<keyword evidence="4" id="KW-1185">Reference proteome</keyword>
<dbReference type="RefSeq" id="WP_153301180.1">
    <property type="nucleotide sequence ID" value="NZ_CANLXW010000074.1"/>
</dbReference>
<dbReference type="GeneID" id="93682026"/>
<dbReference type="AlphaFoldDB" id="A0A1N7APW3"/>
<dbReference type="Proteomes" id="UP000664578">
    <property type="component" value="Unassembled WGS sequence"/>
</dbReference>
<proteinExistence type="predicted"/>
<dbReference type="EMBL" id="JAWUZT010000109">
    <property type="protein sequence ID" value="MDW8518451.1"/>
    <property type="molecule type" value="Genomic_DNA"/>
</dbReference>